<keyword evidence="1" id="KW-1133">Transmembrane helix</keyword>
<dbReference type="EMBL" id="JAFMOU010000072">
    <property type="protein sequence ID" value="MBU9837360.1"/>
    <property type="molecule type" value="Genomic_DNA"/>
</dbReference>
<organism evidence="2 3">
    <name type="scientific">Rahnella perminowiae</name>
    <dbReference type="NCBI Taxonomy" id="2816244"/>
    <lineage>
        <taxon>Bacteria</taxon>
        <taxon>Pseudomonadati</taxon>
        <taxon>Pseudomonadota</taxon>
        <taxon>Gammaproteobacteria</taxon>
        <taxon>Enterobacterales</taxon>
        <taxon>Yersiniaceae</taxon>
        <taxon>Rahnella</taxon>
    </lineage>
</organism>
<dbReference type="Proteomes" id="UP000699865">
    <property type="component" value="Unassembled WGS sequence"/>
</dbReference>
<comment type="caution">
    <text evidence="2">The sequence shown here is derived from an EMBL/GenBank/DDBJ whole genome shotgun (WGS) entry which is preliminary data.</text>
</comment>
<evidence type="ECO:0000256" key="1">
    <source>
        <dbReference type="SAM" id="Phobius"/>
    </source>
</evidence>
<evidence type="ECO:0000313" key="2">
    <source>
        <dbReference type="EMBL" id="MBU9837360.1"/>
    </source>
</evidence>
<reference evidence="2 3" key="1">
    <citation type="submission" date="2021-03" db="EMBL/GenBank/DDBJ databases">
        <title>Five novel Rahnella species.</title>
        <authorList>
            <person name="Brady C."/>
            <person name="Asselin J."/>
            <person name="Beer S."/>
            <person name="Bruberg M.B."/>
            <person name="Crampton B."/>
            <person name="Venter S."/>
            <person name="Arnold D."/>
            <person name="Denman S."/>
        </authorList>
    </citation>
    <scope>NUCLEOTIDE SEQUENCE [LARGE SCALE GENOMIC DNA]</scope>
    <source>
        <strain evidence="2 3">L72c</strain>
    </source>
</reference>
<keyword evidence="3" id="KW-1185">Reference proteome</keyword>
<dbReference type="RefSeq" id="WP_217139193.1">
    <property type="nucleotide sequence ID" value="NZ_JAFMOU010000072.1"/>
</dbReference>
<accession>A0ABS6L7C4</accession>
<protein>
    <submittedName>
        <fullName evidence="2">Uncharacterized protein</fullName>
    </submittedName>
</protein>
<sequence length="97" mass="10824">MSNIAVIVIKALLATISTMTIVLSVILIVLIFDMWAQGGMPPFENIKFSISLFFVVVLLLVICQCLKFHLSISTDGRDLKAKKQKDEIKTRVDDVTI</sequence>
<keyword evidence="1" id="KW-0472">Membrane</keyword>
<keyword evidence="1" id="KW-0812">Transmembrane</keyword>
<evidence type="ECO:0000313" key="3">
    <source>
        <dbReference type="Proteomes" id="UP000699865"/>
    </source>
</evidence>
<feature type="transmembrane region" description="Helical" evidence="1">
    <location>
        <begin position="48"/>
        <end position="70"/>
    </location>
</feature>
<name>A0ABS6L7C4_9GAMM</name>
<gene>
    <name evidence="2" type="ORF">J1786_21400</name>
</gene>
<feature type="transmembrane region" description="Helical" evidence="1">
    <location>
        <begin position="12"/>
        <end position="36"/>
    </location>
</feature>
<proteinExistence type="predicted"/>